<proteinExistence type="predicted"/>
<evidence type="ECO:0000313" key="2">
    <source>
        <dbReference type="Proteomes" id="UP001283341"/>
    </source>
</evidence>
<dbReference type="Proteomes" id="UP001283341">
    <property type="component" value="Unassembled WGS sequence"/>
</dbReference>
<reference evidence="1" key="1">
    <citation type="journal article" date="2023" name="Mol. Phylogenet. Evol.">
        <title>Genome-scale phylogeny and comparative genomics of the fungal order Sordariales.</title>
        <authorList>
            <person name="Hensen N."/>
            <person name="Bonometti L."/>
            <person name="Westerberg I."/>
            <person name="Brannstrom I.O."/>
            <person name="Guillou S."/>
            <person name="Cros-Aarteil S."/>
            <person name="Calhoun S."/>
            <person name="Haridas S."/>
            <person name="Kuo A."/>
            <person name="Mondo S."/>
            <person name="Pangilinan J."/>
            <person name="Riley R."/>
            <person name="LaButti K."/>
            <person name="Andreopoulos B."/>
            <person name="Lipzen A."/>
            <person name="Chen C."/>
            <person name="Yan M."/>
            <person name="Daum C."/>
            <person name="Ng V."/>
            <person name="Clum A."/>
            <person name="Steindorff A."/>
            <person name="Ohm R.A."/>
            <person name="Martin F."/>
            <person name="Silar P."/>
            <person name="Natvig D.O."/>
            <person name="Lalanne C."/>
            <person name="Gautier V."/>
            <person name="Ament-Velasquez S.L."/>
            <person name="Kruys A."/>
            <person name="Hutchinson M.I."/>
            <person name="Powell A.J."/>
            <person name="Barry K."/>
            <person name="Miller A.N."/>
            <person name="Grigoriev I.V."/>
            <person name="Debuchy R."/>
            <person name="Gladieux P."/>
            <person name="Hiltunen Thoren M."/>
            <person name="Johannesson H."/>
        </authorList>
    </citation>
    <scope>NUCLEOTIDE SEQUENCE</scope>
    <source>
        <strain evidence="1">CBS 118394</strain>
    </source>
</reference>
<dbReference type="EMBL" id="JAUEDM010000002">
    <property type="protein sequence ID" value="KAK3325247.1"/>
    <property type="molecule type" value="Genomic_DNA"/>
</dbReference>
<dbReference type="AlphaFoldDB" id="A0AAE0MAD7"/>
<keyword evidence="2" id="KW-1185">Reference proteome</keyword>
<protein>
    <submittedName>
        <fullName evidence="1">Uncharacterized protein</fullName>
    </submittedName>
</protein>
<organism evidence="1 2">
    <name type="scientific">Apodospora peruviana</name>
    <dbReference type="NCBI Taxonomy" id="516989"/>
    <lineage>
        <taxon>Eukaryota</taxon>
        <taxon>Fungi</taxon>
        <taxon>Dikarya</taxon>
        <taxon>Ascomycota</taxon>
        <taxon>Pezizomycotina</taxon>
        <taxon>Sordariomycetes</taxon>
        <taxon>Sordariomycetidae</taxon>
        <taxon>Sordariales</taxon>
        <taxon>Lasiosphaeriaceae</taxon>
        <taxon>Apodospora</taxon>
    </lineage>
</organism>
<name>A0AAE0MAD7_9PEZI</name>
<gene>
    <name evidence="1" type="ORF">B0H66DRAFT_115706</name>
</gene>
<evidence type="ECO:0000313" key="1">
    <source>
        <dbReference type="EMBL" id="KAK3325247.1"/>
    </source>
</evidence>
<reference evidence="1" key="2">
    <citation type="submission" date="2023-06" db="EMBL/GenBank/DDBJ databases">
        <authorList>
            <consortium name="Lawrence Berkeley National Laboratory"/>
            <person name="Haridas S."/>
            <person name="Hensen N."/>
            <person name="Bonometti L."/>
            <person name="Westerberg I."/>
            <person name="Brannstrom I.O."/>
            <person name="Guillou S."/>
            <person name="Cros-Aarteil S."/>
            <person name="Calhoun S."/>
            <person name="Kuo A."/>
            <person name="Mondo S."/>
            <person name="Pangilinan J."/>
            <person name="Riley R."/>
            <person name="Labutti K."/>
            <person name="Andreopoulos B."/>
            <person name="Lipzen A."/>
            <person name="Chen C."/>
            <person name="Yanf M."/>
            <person name="Daum C."/>
            <person name="Ng V."/>
            <person name="Clum A."/>
            <person name="Steindorff A."/>
            <person name="Ohm R."/>
            <person name="Martin F."/>
            <person name="Silar P."/>
            <person name="Natvig D."/>
            <person name="Lalanne C."/>
            <person name="Gautier V."/>
            <person name="Ament-Velasquez S.L."/>
            <person name="Kruys A."/>
            <person name="Hutchinson M.I."/>
            <person name="Powell A.J."/>
            <person name="Barry K."/>
            <person name="Miller A.N."/>
            <person name="Grigoriev I.V."/>
            <person name="Debuchy R."/>
            <person name="Gladieux P."/>
            <person name="Thoren M.H."/>
            <person name="Johannesson H."/>
        </authorList>
    </citation>
    <scope>NUCLEOTIDE SEQUENCE</scope>
    <source>
        <strain evidence="1">CBS 118394</strain>
    </source>
</reference>
<accession>A0AAE0MAD7</accession>
<sequence>MKCPFLLSMTYRPSQLISTTFSFRMSINPMRPLRIANLEVHNSLLPFHQNDNPVCGTERKLLSSSSGHELMIHRILSHHIQLPVIVGTDHNQTNLPLLVKQLDAAARLTPANRAVHRAASGHVTGLGRSSALSFSLVQACHKLTSSGAISLITPSYTHTHSVRTARTRTKKKQQQQQRISHLVPALVSRPPVPWLTVNCPAPLPPDYF</sequence>
<comment type="caution">
    <text evidence="1">The sequence shown here is derived from an EMBL/GenBank/DDBJ whole genome shotgun (WGS) entry which is preliminary data.</text>
</comment>